<sequence length="303" mass="34922">MKTELDHLPEAKRRELQRVVEILFAEFQDAIALGAQAHKKQGRILKVILYGSYARGDWVDDPVGGYKSDYDLLVVVNHDRLTDMVEYWAKAEDHLMREMTIDRRLTAPVSLIVHTVADVNAQLKRGRPFFVDIVRDGIALYEAPGHEFVRPEPLSPAEAFKEAQGYFDEWFPSASGFQRNAGYALRDGDQKLAAFLLHQTAERLWHCVLLTLTLYSPKSHKLNFLRSQAEQLDARLVAAWPRRAKFEQRCFELLRRAYVDARYSPHYNITTEELAWLGERITALQALVKQVCEDRLDVLRANV</sequence>
<proteinExistence type="predicted"/>
<dbReference type="Gene3D" id="1.20.120.330">
    <property type="entry name" value="Nucleotidyltransferases domain 2"/>
    <property type="match status" value="1"/>
</dbReference>
<dbReference type="CDD" id="cd05403">
    <property type="entry name" value="NT_KNTase_like"/>
    <property type="match status" value="1"/>
</dbReference>
<dbReference type="InterPro" id="IPR041633">
    <property type="entry name" value="Polbeta"/>
</dbReference>
<dbReference type="InterPro" id="IPR043519">
    <property type="entry name" value="NT_sf"/>
</dbReference>
<dbReference type="Pfam" id="PF18765">
    <property type="entry name" value="Polbeta"/>
    <property type="match status" value="1"/>
</dbReference>
<dbReference type="AlphaFoldDB" id="A0A975G3J7"/>
<dbReference type="PROSITE" id="PS50910">
    <property type="entry name" value="HEPN"/>
    <property type="match status" value="1"/>
</dbReference>
<evidence type="ECO:0000313" key="2">
    <source>
        <dbReference type="EMBL" id="QUD90154.1"/>
    </source>
</evidence>
<dbReference type="InterPro" id="IPR052548">
    <property type="entry name" value="Type_VII_TA_antitoxin"/>
</dbReference>
<dbReference type="SUPFAM" id="SSF81301">
    <property type="entry name" value="Nucleotidyltransferase"/>
    <property type="match status" value="1"/>
</dbReference>
<protein>
    <submittedName>
        <fullName evidence="2">HEPN domain-containing protein</fullName>
    </submittedName>
</protein>
<dbReference type="Gene3D" id="3.30.460.10">
    <property type="entry name" value="Beta Polymerase, domain 2"/>
    <property type="match status" value="1"/>
</dbReference>
<dbReference type="PANTHER" id="PTHR33933">
    <property type="entry name" value="NUCLEOTIDYLTRANSFERASE"/>
    <property type="match status" value="1"/>
</dbReference>
<dbReference type="PANTHER" id="PTHR33933:SF1">
    <property type="entry name" value="PROTEIN ADENYLYLTRANSFERASE MNTA-RELATED"/>
    <property type="match status" value="1"/>
</dbReference>
<dbReference type="EMBL" id="CP073078">
    <property type="protein sequence ID" value="QUD90154.1"/>
    <property type="molecule type" value="Genomic_DNA"/>
</dbReference>
<organism evidence="2 3">
    <name type="scientific">Phenylobacterium montanum</name>
    <dbReference type="NCBI Taxonomy" id="2823693"/>
    <lineage>
        <taxon>Bacteria</taxon>
        <taxon>Pseudomonadati</taxon>
        <taxon>Pseudomonadota</taxon>
        <taxon>Alphaproteobacteria</taxon>
        <taxon>Caulobacterales</taxon>
        <taxon>Caulobacteraceae</taxon>
        <taxon>Phenylobacterium</taxon>
    </lineage>
</organism>
<keyword evidence="3" id="KW-1185">Reference proteome</keyword>
<accession>A0A975G3J7</accession>
<dbReference type="KEGG" id="caul:KCG34_09945"/>
<dbReference type="SUPFAM" id="SSF81593">
    <property type="entry name" value="Nucleotidyltransferase substrate binding subunit/domain"/>
    <property type="match status" value="1"/>
</dbReference>
<dbReference type="Pfam" id="PF05168">
    <property type="entry name" value="HEPN"/>
    <property type="match status" value="1"/>
</dbReference>
<evidence type="ECO:0000259" key="1">
    <source>
        <dbReference type="PROSITE" id="PS50910"/>
    </source>
</evidence>
<dbReference type="InterPro" id="IPR007842">
    <property type="entry name" value="HEPN_dom"/>
</dbReference>
<evidence type="ECO:0000313" key="3">
    <source>
        <dbReference type="Proteomes" id="UP000676409"/>
    </source>
</evidence>
<dbReference type="Proteomes" id="UP000676409">
    <property type="component" value="Chromosome"/>
</dbReference>
<dbReference type="SMART" id="SM00748">
    <property type="entry name" value="HEPN"/>
    <property type="match status" value="1"/>
</dbReference>
<name>A0A975G3J7_9CAUL</name>
<gene>
    <name evidence="2" type="ORF">KCG34_09945</name>
</gene>
<feature type="domain" description="HEPN" evidence="1">
    <location>
        <begin position="171"/>
        <end position="291"/>
    </location>
</feature>
<reference evidence="2" key="1">
    <citation type="submission" date="2021-04" db="EMBL/GenBank/DDBJ databases">
        <title>The complete genome sequence of Caulobacter sp. S6.</title>
        <authorList>
            <person name="Tang Y."/>
            <person name="Ouyang W."/>
            <person name="Liu Q."/>
            <person name="Huang B."/>
            <person name="Guo Z."/>
            <person name="Lei P."/>
        </authorList>
    </citation>
    <scope>NUCLEOTIDE SEQUENCE</scope>
    <source>
        <strain evidence="2">S6</strain>
    </source>
</reference>